<dbReference type="PATRIC" id="fig|452.5.peg.1608"/>
<keyword evidence="3" id="KW-1185">Reference proteome</keyword>
<dbReference type="AlphaFoldDB" id="A0A0W0Z4T0"/>
<keyword evidence="1" id="KW-1133">Transmembrane helix</keyword>
<organism evidence="2 3">
    <name type="scientific">Legionella spiritensis</name>
    <dbReference type="NCBI Taxonomy" id="452"/>
    <lineage>
        <taxon>Bacteria</taxon>
        <taxon>Pseudomonadati</taxon>
        <taxon>Pseudomonadota</taxon>
        <taxon>Gammaproteobacteria</taxon>
        <taxon>Legionellales</taxon>
        <taxon>Legionellaceae</taxon>
        <taxon>Legionella</taxon>
    </lineage>
</organism>
<dbReference type="Proteomes" id="UP000054877">
    <property type="component" value="Unassembled WGS sequence"/>
</dbReference>
<reference evidence="2 3" key="1">
    <citation type="submission" date="2015-11" db="EMBL/GenBank/DDBJ databases">
        <title>Genomic analysis of 38 Legionella species identifies large and diverse effector repertoires.</title>
        <authorList>
            <person name="Burstein D."/>
            <person name="Amaro F."/>
            <person name="Zusman T."/>
            <person name="Lifshitz Z."/>
            <person name="Cohen O."/>
            <person name="Gilbert J.A."/>
            <person name="Pupko T."/>
            <person name="Shuman H.A."/>
            <person name="Segal G."/>
        </authorList>
    </citation>
    <scope>NUCLEOTIDE SEQUENCE [LARGE SCALE GENOMIC DNA]</scope>
    <source>
        <strain evidence="2 3">Mt.St.Helens-9</strain>
    </source>
</reference>
<feature type="transmembrane region" description="Helical" evidence="1">
    <location>
        <begin position="113"/>
        <end position="131"/>
    </location>
</feature>
<comment type="caution">
    <text evidence="2">The sequence shown here is derived from an EMBL/GenBank/DDBJ whole genome shotgun (WGS) entry which is preliminary data.</text>
</comment>
<dbReference type="RefSeq" id="WP_065238395.1">
    <property type="nucleotide sequence ID" value="NZ_LR134374.1"/>
</dbReference>
<keyword evidence="1" id="KW-0812">Transmembrane</keyword>
<evidence type="ECO:0000313" key="2">
    <source>
        <dbReference type="EMBL" id="KTD63934.1"/>
    </source>
</evidence>
<evidence type="ECO:0000313" key="3">
    <source>
        <dbReference type="Proteomes" id="UP000054877"/>
    </source>
</evidence>
<gene>
    <name evidence="2" type="ORF">Lspi_1453</name>
</gene>
<sequence>MKPHQKESTCAGRESIVTNNKLFLATGIIGAVISLLGLSQTYPQIYYVIGSGLLLLTAIYFKIFYFIALEIILMGGHGAILLHIGPNLQFALPVLLCLQLLIFYYLSGQLNNFYIVIGIAGIAVLSVGFAYENQWVFFSGSSAVAFYAFHRSAKQSIALLWAIMNSLFALIAVAKLYIL</sequence>
<protein>
    <submittedName>
        <fullName evidence="2">Uncharacterized protein</fullName>
    </submittedName>
</protein>
<feature type="transmembrane region" description="Helical" evidence="1">
    <location>
        <begin position="21"/>
        <end position="39"/>
    </location>
</feature>
<proteinExistence type="predicted"/>
<feature type="transmembrane region" description="Helical" evidence="1">
    <location>
        <begin position="45"/>
        <end position="67"/>
    </location>
</feature>
<keyword evidence="1" id="KW-0472">Membrane</keyword>
<dbReference type="STRING" id="452.Lspi_1453"/>
<dbReference type="EMBL" id="LNYX01000014">
    <property type="protein sequence ID" value="KTD63934.1"/>
    <property type="molecule type" value="Genomic_DNA"/>
</dbReference>
<feature type="transmembrane region" description="Helical" evidence="1">
    <location>
        <begin position="88"/>
        <end position="107"/>
    </location>
</feature>
<name>A0A0W0Z4T0_LEGSP</name>
<accession>A0A0W0Z4T0</accession>
<feature type="transmembrane region" description="Helical" evidence="1">
    <location>
        <begin position="157"/>
        <end position="178"/>
    </location>
</feature>
<evidence type="ECO:0000256" key="1">
    <source>
        <dbReference type="SAM" id="Phobius"/>
    </source>
</evidence>